<keyword evidence="1" id="KW-0732">Signal</keyword>
<dbReference type="AlphaFoldDB" id="A0AAD9HHM5"/>
<evidence type="ECO:0000313" key="3">
    <source>
        <dbReference type="Proteomes" id="UP001232148"/>
    </source>
</evidence>
<feature type="chain" id="PRO_5042027306" description="Secreted protein" evidence="1">
    <location>
        <begin position="19"/>
        <end position="152"/>
    </location>
</feature>
<keyword evidence="3" id="KW-1185">Reference proteome</keyword>
<sequence>MLMLMLRLSWNLLSASRALLWRAELLDSVLHQLEERLASADLLWWIVWPARAASLCNTGHDMMQEDGYLLWKNQHLSRTHCVNGPSSNHIIALLFLFLFGSPVRFIPRLRERSSDPCMLEKNWKTTKDMACHGGKARSIATSTEEQEGWGGR</sequence>
<gene>
    <name evidence="2" type="ORF">LX32DRAFT_367199</name>
</gene>
<accession>A0AAD9HHM5</accession>
<comment type="caution">
    <text evidence="2">The sequence shown here is derived from an EMBL/GenBank/DDBJ whole genome shotgun (WGS) entry which is preliminary data.</text>
</comment>
<evidence type="ECO:0000313" key="2">
    <source>
        <dbReference type="EMBL" id="KAK2029296.1"/>
    </source>
</evidence>
<organism evidence="2 3">
    <name type="scientific">Colletotrichum zoysiae</name>
    <dbReference type="NCBI Taxonomy" id="1216348"/>
    <lineage>
        <taxon>Eukaryota</taxon>
        <taxon>Fungi</taxon>
        <taxon>Dikarya</taxon>
        <taxon>Ascomycota</taxon>
        <taxon>Pezizomycotina</taxon>
        <taxon>Sordariomycetes</taxon>
        <taxon>Hypocreomycetidae</taxon>
        <taxon>Glomerellales</taxon>
        <taxon>Glomerellaceae</taxon>
        <taxon>Colletotrichum</taxon>
        <taxon>Colletotrichum graminicola species complex</taxon>
    </lineage>
</organism>
<evidence type="ECO:0000256" key="1">
    <source>
        <dbReference type="SAM" id="SignalP"/>
    </source>
</evidence>
<protein>
    <recommendedName>
        <fullName evidence="4">Secreted protein</fullName>
    </recommendedName>
</protein>
<proteinExistence type="predicted"/>
<evidence type="ECO:0008006" key="4">
    <source>
        <dbReference type="Google" id="ProtNLM"/>
    </source>
</evidence>
<name>A0AAD9HHM5_9PEZI</name>
<dbReference type="Proteomes" id="UP001232148">
    <property type="component" value="Unassembled WGS sequence"/>
</dbReference>
<reference evidence="2" key="1">
    <citation type="submission" date="2021-06" db="EMBL/GenBank/DDBJ databases">
        <title>Comparative genomics, transcriptomics and evolutionary studies reveal genomic signatures of adaptation to plant cell wall in hemibiotrophic fungi.</title>
        <authorList>
            <consortium name="DOE Joint Genome Institute"/>
            <person name="Baroncelli R."/>
            <person name="Diaz J.F."/>
            <person name="Benocci T."/>
            <person name="Peng M."/>
            <person name="Battaglia E."/>
            <person name="Haridas S."/>
            <person name="Andreopoulos W."/>
            <person name="Labutti K."/>
            <person name="Pangilinan J."/>
            <person name="Floch G.L."/>
            <person name="Makela M.R."/>
            <person name="Henrissat B."/>
            <person name="Grigoriev I.V."/>
            <person name="Crouch J.A."/>
            <person name="De Vries R.P."/>
            <person name="Sukno S.A."/>
            <person name="Thon M.R."/>
        </authorList>
    </citation>
    <scope>NUCLEOTIDE SEQUENCE</scope>
    <source>
        <strain evidence="2">MAFF235873</strain>
    </source>
</reference>
<dbReference type="EMBL" id="MU842866">
    <property type="protein sequence ID" value="KAK2029296.1"/>
    <property type="molecule type" value="Genomic_DNA"/>
</dbReference>
<feature type="signal peptide" evidence="1">
    <location>
        <begin position="1"/>
        <end position="18"/>
    </location>
</feature>